<evidence type="ECO:0000259" key="2">
    <source>
        <dbReference type="Pfam" id="PF14432"/>
    </source>
</evidence>
<dbReference type="Pfam" id="PF14432">
    <property type="entry name" value="DYW_deaminase"/>
    <property type="match status" value="1"/>
</dbReference>
<organism evidence="3 4">
    <name type="scientific">Rotaria socialis</name>
    <dbReference type="NCBI Taxonomy" id="392032"/>
    <lineage>
        <taxon>Eukaryota</taxon>
        <taxon>Metazoa</taxon>
        <taxon>Spiralia</taxon>
        <taxon>Gnathifera</taxon>
        <taxon>Rotifera</taxon>
        <taxon>Eurotatoria</taxon>
        <taxon>Bdelloidea</taxon>
        <taxon>Philodinida</taxon>
        <taxon>Philodinidae</taxon>
        <taxon>Rotaria</taxon>
    </lineage>
</organism>
<feature type="domain" description="DYW" evidence="2">
    <location>
        <begin position="134"/>
        <end position="206"/>
    </location>
</feature>
<name>A0A820PGW8_9BILA</name>
<feature type="region of interest" description="Disordered" evidence="1">
    <location>
        <begin position="60"/>
        <end position="96"/>
    </location>
</feature>
<reference evidence="3" key="1">
    <citation type="submission" date="2021-02" db="EMBL/GenBank/DDBJ databases">
        <authorList>
            <person name="Nowell W R."/>
        </authorList>
    </citation>
    <scope>NUCLEOTIDE SEQUENCE</scope>
</reference>
<proteinExistence type="predicted"/>
<evidence type="ECO:0000313" key="4">
    <source>
        <dbReference type="Proteomes" id="UP000663851"/>
    </source>
</evidence>
<comment type="caution">
    <text evidence="3">The sequence shown here is derived from an EMBL/GenBank/DDBJ whole genome shotgun (WGS) entry which is preliminary data.</text>
</comment>
<sequence>MKIQCRLRCRIAVPGNLLSRAQNFDNSCLLPKTYDRIKKFFPEMTNSFISPAVLLANTDESSGNSGKKADGCSPNAANIQHSQSRVHDKSPSRSTEVYPQLDNISNEFIEDLEYYDSDSTMCPSYQSKAGKPAFFGHAELLAIAWNFVANPNTTRIQLTSNIRICSDCHRTIKMIAAIRKCEIIVRDSNRIHHFSTNGKCSCKDYF</sequence>
<dbReference type="Proteomes" id="UP000663851">
    <property type="component" value="Unassembled WGS sequence"/>
</dbReference>
<evidence type="ECO:0000256" key="1">
    <source>
        <dbReference type="SAM" id="MobiDB-lite"/>
    </source>
</evidence>
<protein>
    <recommendedName>
        <fullName evidence="2">DYW domain-containing protein</fullName>
    </recommendedName>
</protein>
<accession>A0A820PGW8</accession>
<gene>
    <name evidence="3" type="ORF">HFQ381_LOCUS20241</name>
</gene>
<evidence type="ECO:0000313" key="3">
    <source>
        <dbReference type="EMBL" id="CAF4403174.1"/>
    </source>
</evidence>
<dbReference type="InterPro" id="IPR032867">
    <property type="entry name" value="DYW_dom"/>
</dbReference>
<dbReference type="GO" id="GO:0008270">
    <property type="term" value="F:zinc ion binding"/>
    <property type="evidence" value="ECO:0007669"/>
    <property type="project" value="InterPro"/>
</dbReference>
<dbReference type="EMBL" id="CAJOBO010001710">
    <property type="protein sequence ID" value="CAF4403174.1"/>
    <property type="molecule type" value="Genomic_DNA"/>
</dbReference>
<dbReference type="AlphaFoldDB" id="A0A820PGW8"/>